<gene>
    <name evidence="1" type="ORF">E4665_11035</name>
</gene>
<dbReference type="RefSeq" id="WP_135348848.1">
    <property type="nucleotide sequence ID" value="NZ_SRJD01000012.1"/>
</dbReference>
<sequence length="79" mass="9184">MRNRGSVIIGKVLQDGNLYFYSAEITSGVFGSGKGDEYTNPKKENGSYEPIWIDIERLEDLNIYPREIAEKILRKFRRQ</sequence>
<proteinExistence type="predicted"/>
<evidence type="ECO:0000313" key="1">
    <source>
        <dbReference type="EMBL" id="TGA97638.1"/>
    </source>
</evidence>
<comment type="caution">
    <text evidence="1">The sequence shown here is derived from an EMBL/GenBank/DDBJ whole genome shotgun (WGS) entry which is preliminary data.</text>
</comment>
<organism evidence="1 2">
    <name type="scientific">Sporolactobacillus shoreae</name>
    <dbReference type="NCBI Taxonomy" id="1465501"/>
    <lineage>
        <taxon>Bacteria</taxon>
        <taxon>Bacillati</taxon>
        <taxon>Bacillota</taxon>
        <taxon>Bacilli</taxon>
        <taxon>Bacillales</taxon>
        <taxon>Sporolactobacillaceae</taxon>
        <taxon>Sporolactobacillus</taxon>
    </lineage>
</organism>
<evidence type="ECO:0000313" key="2">
    <source>
        <dbReference type="Proteomes" id="UP000298347"/>
    </source>
</evidence>
<dbReference type="OrthoDB" id="511483at2"/>
<dbReference type="AlphaFoldDB" id="A0A4Z0GNT7"/>
<accession>A0A4Z0GNT7</accession>
<protein>
    <submittedName>
        <fullName evidence="1">Uncharacterized protein</fullName>
    </submittedName>
</protein>
<reference evidence="1 2" key="1">
    <citation type="journal article" date="2015" name="Int. J. Syst. Evol. Microbiol.">
        <title>Sporolactobacillus shoreae sp. nov. and Sporolactobacillus spathodeae sp. nov., two spore-forming lactic acid bacteria isolated from tree barks in Thailand.</title>
        <authorList>
            <person name="Thamacharoensuk T."/>
            <person name="Kitahara M."/>
            <person name="Ohkuma M."/>
            <person name="Thongchul N."/>
            <person name="Tanasupawat S."/>
        </authorList>
    </citation>
    <scope>NUCLEOTIDE SEQUENCE [LARGE SCALE GENOMIC DNA]</scope>
    <source>
        <strain evidence="1 2">BK92</strain>
    </source>
</reference>
<name>A0A4Z0GNT7_9BACL</name>
<keyword evidence="2" id="KW-1185">Reference proteome</keyword>
<dbReference type="EMBL" id="SRJD01000012">
    <property type="protein sequence ID" value="TGA97638.1"/>
    <property type="molecule type" value="Genomic_DNA"/>
</dbReference>
<dbReference type="Proteomes" id="UP000298347">
    <property type="component" value="Unassembled WGS sequence"/>
</dbReference>